<dbReference type="PANTHER" id="PTHR43441">
    <property type="entry name" value="RIBOSOMAL-PROTEIN-SERINE ACETYLTRANSFERASE"/>
    <property type="match status" value="1"/>
</dbReference>
<dbReference type="InterPro" id="IPR000182">
    <property type="entry name" value="GNAT_dom"/>
</dbReference>
<dbReference type="InterPro" id="IPR016181">
    <property type="entry name" value="Acyl_CoA_acyltransferase"/>
</dbReference>
<feature type="domain" description="N-acetyltransferase" evidence="1">
    <location>
        <begin position="7"/>
        <end position="170"/>
    </location>
</feature>
<evidence type="ECO:0000259" key="1">
    <source>
        <dbReference type="PROSITE" id="PS51186"/>
    </source>
</evidence>
<proteinExistence type="predicted"/>
<keyword evidence="3" id="KW-1185">Reference proteome</keyword>
<comment type="caution">
    <text evidence="2">The sequence shown here is derived from an EMBL/GenBank/DDBJ whole genome shotgun (WGS) entry which is preliminary data.</text>
</comment>
<dbReference type="PROSITE" id="PS51186">
    <property type="entry name" value="GNAT"/>
    <property type="match status" value="1"/>
</dbReference>
<dbReference type="Gene3D" id="3.40.630.30">
    <property type="match status" value="1"/>
</dbReference>
<dbReference type="GO" id="GO:0008999">
    <property type="term" value="F:protein-N-terminal-alanine acetyltransferase activity"/>
    <property type="evidence" value="ECO:0007669"/>
    <property type="project" value="TreeGrafter"/>
</dbReference>
<dbReference type="GO" id="GO:0005737">
    <property type="term" value="C:cytoplasm"/>
    <property type="evidence" value="ECO:0007669"/>
    <property type="project" value="TreeGrafter"/>
</dbReference>
<dbReference type="SUPFAM" id="SSF55729">
    <property type="entry name" value="Acyl-CoA N-acyltransferases (Nat)"/>
    <property type="match status" value="1"/>
</dbReference>
<dbReference type="AlphaFoldDB" id="A0A927Q0I0"/>
<dbReference type="InterPro" id="IPR051908">
    <property type="entry name" value="Ribosomal_N-acetyltransferase"/>
</dbReference>
<dbReference type="GO" id="GO:1990189">
    <property type="term" value="F:protein N-terminal-serine acetyltransferase activity"/>
    <property type="evidence" value="ECO:0007669"/>
    <property type="project" value="TreeGrafter"/>
</dbReference>
<sequence>MLVGRSVTLRQVREADLDSLYDAHADIRNRGAFFPLGVMSETAFRGQYAEHGYWQQTEGMLVMVSPEGEIAGHIEFFRPVSYWDAFELSYQLYDDRYAGRGLATEAVRLLVDYLFDTKKEHRIQLVIVGENAASRRIADKCGFVEEGVARGAFYNGGHNQDVVVYSLLRTDPRPWHAASGDDRP</sequence>
<reference evidence="2" key="1">
    <citation type="submission" date="2020-09" db="EMBL/GenBank/DDBJ databases">
        <title>Nocardioides sp. strain MJB4 16S ribosomal RNA gene Genome sequencing and assembly.</title>
        <authorList>
            <person name="Kim I."/>
        </authorList>
    </citation>
    <scope>NUCLEOTIDE SEQUENCE</scope>
    <source>
        <strain evidence="2">MJB4</strain>
    </source>
</reference>
<gene>
    <name evidence="2" type="ORF">IE331_02355</name>
</gene>
<dbReference type="PANTHER" id="PTHR43441:SF2">
    <property type="entry name" value="FAMILY ACETYLTRANSFERASE, PUTATIVE (AFU_ORTHOLOGUE AFUA_7G00850)-RELATED"/>
    <property type="match status" value="1"/>
</dbReference>
<dbReference type="EMBL" id="JACYXZ010000001">
    <property type="protein sequence ID" value="MBD8868454.1"/>
    <property type="molecule type" value="Genomic_DNA"/>
</dbReference>
<dbReference type="RefSeq" id="WP_192140103.1">
    <property type="nucleotide sequence ID" value="NZ_JACYXZ010000001.1"/>
</dbReference>
<name>A0A927Q0I0_9ACTN</name>
<organism evidence="2 3">
    <name type="scientific">Nocardioides donggukensis</name>
    <dbReference type="NCBI Taxonomy" id="2774019"/>
    <lineage>
        <taxon>Bacteria</taxon>
        <taxon>Bacillati</taxon>
        <taxon>Actinomycetota</taxon>
        <taxon>Actinomycetes</taxon>
        <taxon>Propionibacteriales</taxon>
        <taxon>Nocardioidaceae</taxon>
        <taxon>Nocardioides</taxon>
    </lineage>
</organism>
<evidence type="ECO:0000313" key="3">
    <source>
        <dbReference type="Proteomes" id="UP000616839"/>
    </source>
</evidence>
<accession>A0A927Q0I0</accession>
<dbReference type="Pfam" id="PF13302">
    <property type="entry name" value="Acetyltransf_3"/>
    <property type="match status" value="1"/>
</dbReference>
<protein>
    <submittedName>
        <fullName evidence="2">GNAT family N-acetyltransferase</fullName>
    </submittedName>
</protein>
<evidence type="ECO:0000313" key="2">
    <source>
        <dbReference type="EMBL" id="MBD8868454.1"/>
    </source>
</evidence>
<dbReference type="Proteomes" id="UP000616839">
    <property type="component" value="Unassembled WGS sequence"/>
</dbReference>